<feature type="compositionally biased region" description="Low complexity" evidence="1">
    <location>
        <begin position="12"/>
        <end position="23"/>
    </location>
</feature>
<name>A0A8J3J2Z2_9ACTN</name>
<gene>
    <name evidence="3" type="ORF">Aru02nite_00960</name>
</gene>
<evidence type="ECO:0000256" key="2">
    <source>
        <dbReference type="SAM" id="Phobius"/>
    </source>
</evidence>
<dbReference type="Proteomes" id="UP000612808">
    <property type="component" value="Unassembled WGS sequence"/>
</dbReference>
<organism evidence="3 4">
    <name type="scientific">Actinocatenispora rupis</name>
    <dbReference type="NCBI Taxonomy" id="519421"/>
    <lineage>
        <taxon>Bacteria</taxon>
        <taxon>Bacillati</taxon>
        <taxon>Actinomycetota</taxon>
        <taxon>Actinomycetes</taxon>
        <taxon>Micromonosporales</taxon>
        <taxon>Micromonosporaceae</taxon>
        <taxon>Actinocatenispora</taxon>
    </lineage>
</organism>
<feature type="transmembrane region" description="Helical" evidence="2">
    <location>
        <begin position="55"/>
        <end position="73"/>
    </location>
</feature>
<dbReference type="InterPro" id="IPR021215">
    <property type="entry name" value="DUF2752"/>
</dbReference>
<keyword evidence="4" id="KW-1185">Reference proteome</keyword>
<keyword evidence="2" id="KW-0472">Membrane</keyword>
<feature type="transmembrane region" description="Helical" evidence="2">
    <location>
        <begin position="154"/>
        <end position="174"/>
    </location>
</feature>
<protein>
    <recommendedName>
        <fullName evidence="5">DUF2752 domain-containing protein</fullName>
    </recommendedName>
</protein>
<feature type="compositionally biased region" description="Pro residues" evidence="1">
    <location>
        <begin position="24"/>
        <end position="35"/>
    </location>
</feature>
<comment type="caution">
    <text evidence="3">The sequence shown here is derived from an EMBL/GenBank/DDBJ whole genome shotgun (WGS) entry which is preliminary data.</text>
</comment>
<sequence>MTSAIESGTHLPAAAGPATSGPAAPDPATPLPAYSPAPPPGRIARLFRTLYTRPAWLAPLALLACFGLSVAYVERFNPTTGDAGPTGGCAFKALTGLDCPGCGGTRAFFYLLHGNLPEAARNHLLAVFATPFLVYAYIAWTVNRVLGKPKMPMLRVSPGAIGLFLGSWLAFAVLRNLPWAPFTYLFV</sequence>
<evidence type="ECO:0000256" key="1">
    <source>
        <dbReference type="SAM" id="MobiDB-lite"/>
    </source>
</evidence>
<evidence type="ECO:0000313" key="4">
    <source>
        <dbReference type="Proteomes" id="UP000612808"/>
    </source>
</evidence>
<feature type="transmembrane region" description="Helical" evidence="2">
    <location>
        <begin position="123"/>
        <end position="142"/>
    </location>
</feature>
<accession>A0A8J3J2Z2</accession>
<keyword evidence="2" id="KW-1133">Transmembrane helix</keyword>
<feature type="region of interest" description="Disordered" evidence="1">
    <location>
        <begin position="1"/>
        <end position="35"/>
    </location>
</feature>
<proteinExistence type="predicted"/>
<evidence type="ECO:0000313" key="3">
    <source>
        <dbReference type="EMBL" id="GID09207.1"/>
    </source>
</evidence>
<dbReference type="AlphaFoldDB" id="A0A8J3J2Z2"/>
<keyword evidence="2" id="KW-0812">Transmembrane</keyword>
<evidence type="ECO:0008006" key="5">
    <source>
        <dbReference type="Google" id="ProtNLM"/>
    </source>
</evidence>
<dbReference type="Pfam" id="PF10825">
    <property type="entry name" value="DUF2752"/>
    <property type="match status" value="1"/>
</dbReference>
<dbReference type="RefSeq" id="WP_203653969.1">
    <property type="nucleotide sequence ID" value="NZ_BAAAZM010000016.1"/>
</dbReference>
<dbReference type="EMBL" id="BOMB01000001">
    <property type="protein sequence ID" value="GID09207.1"/>
    <property type="molecule type" value="Genomic_DNA"/>
</dbReference>
<reference evidence="3" key="1">
    <citation type="submission" date="2021-01" db="EMBL/GenBank/DDBJ databases">
        <title>Whole genome shotgun sequence of Actinocatenispora rupis NBRC 107355.</title>
        <authorList>
            <person name="Komaki H."/>
            <person name="Tamura T."/>
        </authorList>
    </citation>
    <scope>NUCLEOTIDE SEQUENCE</scope>
    <source>
        <strain evidence="3">NBRC 107355</strain>
    </source>
</reference>